<reference evidence="2" key="1">
    <citation type="journal article" date="2019" name="Int. J. Syst. Evol. Microbiol.">
        <title>The Global Catalogue of Microorganisms (GCM) 10K type strain sequencing project: providing services to taxonomists for standard genome sequencing and annotation.</title>
        <authorList>
            <consortium name="The Broad Institute Genomics Platform"/>
            <consortium name="The Broad Institute Genome Sequencing Center for Infectious Disease"/>
            <person name="Wu L."/>
            <person name="Ma J."/>
        </authorList>
    </citation>
    <scope>NUCLEOTIDE SEQUENCE [LARGE SCALE GENOMIC DNA]</scope>
    <source>
        <strain evidence="2">JCM 9091</strain>
    </source>
</reference>
<keyword evidence="2" id="KW-1185">Reference proteome</keyword>
<sequence length="81" mass="8649">MTKLTTVAITLPKTTRAMTGTAIHFTHHGKPAKNSRIALVLVCPPVAPRPFGGLRNRVLLSCLDARTAKGRIAELAPLVLP</sequence>
<accession>A0ABP6LFS5</accession>
<gene>
    <name evidence="1" type="ORF">GCM10010448_26570</name>
</gene>
<dbReference type="Proteomes" id="UP001501532">
    <property type="component" value="Unassembled WGS sequence"/>
</dbReference>
<name>A0ABP6LFS5_9ACTN</name>
<evidence type="ECO:0000313" key="1">
    <source>
        <dbReference type="EMBL" id="GAA3042594.1"/>
    </source>
</evidence>
<organism evidence="1 2">
    <name type="scientific">Streptomyces glomeratus</name>
    <dbReference type="NCBI Taxonomy" id="284452"/>
    <lineage>
        <taxon>Bacteria</taxon>
        <taxon>Bacillati</taxon>
        <taxon>Actinomycetota</taxon>
        <taxon>Actinomycetes</taxon>
        <taxon>Kitasatosporales</taxon>
        <taxon>Streptomycetaceae</taxon>
        <taxon>Streptomyces</taxon>
    </lineage>
</organism>
<comment type="caution">
    <text evidence="1">The sequence shown here is derived from an EMBL/GenBank/DDBJ whole genome shotgun (WGS) entry which is preliminary data.</text>
</comment>
<protein>
    <submittedName>
        <fullName evidence="1">Uncharacterized protein</fullName>
    </submittedName>
</protein>
<dbReference type="EMBL" id="BAAAUF010000018">
    <property type="protein sequence ID" value="GAA3042594.1"/>
    <property type="molecule type" value="Genomic_DNA"/>
</dbReference>
<proteinExistence type="predicted"/>
<evidence type="ECO:0000313" key="2">
    <source>
        <dbReference type="Proteomes" id="UP001501532"/>
    </source>
</evidence>